<evidence type="ECO:0000256" key="1">
    <source>
        <dbReference type="SAM" id="Coils"/>
    </source>
</evidence>
<dbReference type="EMBL" id="QGTD01000008">
    <property type="protein sequence ID" value="PWU69022.1"/>
    <property type="molecule type" value="Genomic_DNA"/>
</dbReference>
<dbReference type="AlphaFoldDB" id="A0A317KZN9"/>
<organism evidence="4 5">
    <name type="scientific">Gracilibacillus dipsosauri</name>
    <dbReference type="NCBI Taxonomy" id="178340"/>
    <lineage>
        <taxon>Bacteria</taxon>
        <taxon>Bacillati</taxon>
        <taxon>Bacillota</taxon>
        <taxon>Bacilli</taxon>
        <taxon>Bacillales</taxon>
        <taxon>Bacillaceae</taxon>
        <taxon>Gracilibacillus</taxon>
    </lineage>
</organism>
<gene>
    <name evidence="4" type="ORF">DLJ74_11470</name>
</gene>
<dbReference type="Gene3D" id="1.25.40.10">
    <property type="entry name" value="Tetratricopeptide repeat domain"/>
    <property type="match status" value="1"/>
</dbReference>
<name>A0A317KZN9_9BACI</name>
<sequence length="387" mass="44572">MAFCPYCGKKVQQDENYCASCGESLPHDLLDRAPKRKIAKRLIFIPILVTSLCCCFLLALFAFYQYNEGKAKTLFSQAEEMALIGDYEQASQLLEESIQVKDNFPAAKTALQFFNKVSIIQDNFKQVEQFNQDNKYDQSLTLLKQTENVMRNYTGSLVDQLTTKTNDLRTDTMTQQIAYHLSNDPDMEDLKAIIWKVDGMEHDRAKQLAETARQNLSSITYQKATLLLKEKQFNQAISLIDDTLTYVDSSKQLESLKTTINKEKTVFETAQQERLEQAMSLVEEEKELNQNNALKEIDSTIDIQGEKVMIKGELKSVATIPIHSIKVAYSLYSEDEKKILSNEVFLIPDTLYPQEIGQFEFSHFDIEKQYLKDKLSLKIEEITWYLN</sequence>
<keyword evidence="2" id="KW-0472">Membrane</keyword>
<proteinExistence type="predicted"/>
<reference evidence="4 5" key="1">
    <citation type="submission" date="2018-05" db="EMBL/GenBank/DDBJ databases">
        <title>Genomic analysis of Gracilibacillus dipsosauri DD1 reveals novel features of a salt-tolerant amylase.</title>
        <authorList>
            <person name="Deutch C.E."/>
            <person name="Yang S."/>
        </authorList>
    </citation>
    <scope>NUCLEOTIDE SEQUENCE [LARGE SCALE GENOMIC DNA]</scope>
    <source>
        <strain evidence="4 5">DD1</strain>
    </source>
</reference>
<dbReference type="Pfam" id="PF13240">
    <property type="entry name" value="Zn_Ribbon_1"/>
    <property type="match status" value="1"/>
</dbReference>
<feature type="transmembrane region" description="Helical" evidence="2">
    <location>
        <begin position="42"/>
        <end position="64"/>
    </location>
</feature>
<evidence type="ECO:0000256" key="2">
    <source>
        <dbReference type="SAM" id="Phobius"/>
    </source>
</evidence>
<keyword evidence="5" id="KW-1185">Reference proteome</keyword>
<dbReference type="SUPFAM" id="SSF48452">
    <property type="entry name" value="TPR-like"/>
    <property type="match status" value="1"/>
</dbReference>
<dbReference type="InterPro" id="IPR026870">
    <property type="entry name" value="Zinc_ribbon_dom"/>
</dbReference>
<dbReference type="InterPro" id="IPR011990">
    <property type="entry name" value="TPR-like_helical_dom_sf"/>
</dbReference>
<dbReference type="OrthoDB" id="1822804at2"/>
<accession>A0A317KZN9</accession>
<evidence type="ECO:0000313" key="4">
    <source>
        <dbReference type="EMBL" id="PWU69022.1"/>
    </source>
</evidence>
<keyword evidence="2" id="KW-0812">Transmembrane</keyword>
<evidence type="ECO:0000313" key="5">
    <source>
        <dbReference type="Proteomes" id="UP000245624"/>
    </source>
</evidence>
<keyword evidence="2" id="KW-1133">Transmembrane helix</keyword>
<feature type="domain" description="Zinc-ribbon" evidence="3">
    <location>
        <begin position="3"/>
        <end position="24"/>
    </location>
</feature>
<dbReference type="RefSeq" id="WP_109984534.1">
    <property type="nucleotide sequence ID" value="NZ_QGTD01000008.1"/>
</dbReference>
<keyword evidence="1" id="KW-0175">Coiled coil</keyword>
<dbReference type="Proteomes" id="UP000245624">
    <property type="component" value="Unassembled WGS sequence"/>
</dbReference>
<feature type="coiled-coil region" evidence="1">
    <location>
        <begin position="253"/>
        <end position="292"/>
    </location>
</feature>
<comment type="caution">
    <text evidence="4">The sequence shown here is derived from an EMBL/GenBank/DDBJ whole genome shotgun (WGS) entry which is preliminary data.</text>
</comment>
<evidence type="ECO:0000259" key="3">
    <source>
        <dbReference type="Pfam" id="PF13240"/>
    </source>
</evidence>
<protein>
    <recommendedName>
        <fullName evidence="3">Zinc-ribbon domain-containing protein</fullName>
    </recommendedName>
</protein>